<organism evidence="2 3">
    <name type="scientific">Luteimonas aestuarii</name>
    <dbReference type="NCBI Taxonomy" id="453837"/>
    <lineage>
        <taxon>Bacteria</taxon>
        <taxon>Pseudomonadati</taxon>
        <taxon>Pseudomonadota</taxon>
        <taxon>Gammaproteobacteria</taxon>
        <taxon>Lysobacterales</taxon>
        <taxon>Lysobacteraceae</taxon>
        <taxon>Luteimonas</taxon>
    </lineage>
</organism>
<keyword evidence="1" id="KW-0472">Membrane</keyword>
<dbReference type="AlphaFoldDB" id="A0A4R5TTN9"/>
<evidence type="ECO:0000256" key="1">
    <source>
        <dbReference type="SAM" id="Phobius"/>
    </source>
</evidence>
<evidence type="ECO:0000313" key="3">
    <source>
        <dbReference type="Proteomes" id="UP000294796"/>
    </source>
</evidence>
<keyword evidence="1" id="KW-0812">Transmembrane</keyword>
<dbReference type="PROSITE" id="PS51257">
    <property type="entry name" value="PROKAR_LIPOPROTEIN"/>
    <property type="match status" value="1"/>
</dbReference>
<protein>
    <submittedName>
        <fullName evidence="2">Uncharacterized protein</fullName>
    </submittedName>
</protein>
<dbReference type="Proteomes" id="UP000294796">
    <property type="component" value="Unassembled WGS sequence"/>
</dbReference>
<proteinExistence type="predicted"/>
<dbReference type="RefSeq" id="WP_133321714.1">
    <property type="nucleotide sequence ID" value="NZ_SMTF01000005.1"/>
</dbReference>
<feature type="transmembrane region" description="Helical" evidence="1">
    <location>
        <begin position="56"/>
        <end position="76"/>
    </location>
</feature>
<name>A0A4R5TTN9_9GAMM</name>
<reference evidence="2 3" key="1">
    <citation type="submission" date="2019-03" db="EMBL/GenBank/DDBJ databases">
        <title>Luteimonas zhaokaii sp.nov., isolated from the rectal contents of Plateau pika in Yushu, Qinghai Province, China.</title>
        <authorList>
            <person name="Zhang G."/>
        </authorList>
    </citation>
    <scope>NUCLEOTIDE SEQUENCE [LARGE SCALE GENOMIC DNA]</scope>
    <source>
        <strain evidence="2 3">B9</strain>
    </source>
</reference>
<gene>
    <name evidence="2" type="ORF">E2F46_08860</name>
</gene>
<keyword evidence="3" id="KW-1185">Reference proteome</keyword>
<sequence>MSSNWKSRDWVLTAAVAYLFTSIALACAHVEVPAISREWLVRTHRLTVMETIRPEFAYLPSYLTIMLMLQVPVILVTCADMYRKIDRIVLRTSRRSYVVYCLTSAAVAAITLYTTLFGGEVEGAISQRSRWFTHFWYLNDLTAGLVFFMMLWLSAVMVSLSWLCGILAYRAKY</sequence>
<comment type="caution">
    <text evidence="2">The sequence shown here is derived from an EMBL/GenBank/DDBJ whole genome shotgun (WGS) entry which is preliminary data.</text>
</comment>
<dbReference type="EMBL" id="SMTF01000005">
    <property type="protein sequence ID" value="TDK24382.1"/>
    <property type="molecule type" value="Genomic_DNA"/>
</dbReference>
<accession>A0A4R5TTN9</accession>
<keyword evidence="1" id="KW-1133">Transmembrane helix</keyword>
<feature type="transmembrane region" description="Helical" evidence="1">
    <location>
        <begin position="136"/>
        <end position="169"/>
    </location>
</feature>
<evidence type="ECO:0000313" key="2">
    <source>
        <dbReference type="EMBL" id="TDK24382.1"/>
    </source>
</evidence>
<feature type="transmembrane region" description="Helical" evidence="1">
    <location>
        <begin position="97"/>
        <end position="116"/>
    </location>
</feature>